<evidence type="ECO:0000256" key="1">
    <source>
        <dbReference type="ARBA" id="ARBA00022603"/>
    </source>
</evidence>
<sequence length="195" mass="21909">MEEDLKAEQDAIEDGAQRRCWKKYAEKAGLAIWQKPFNHIECENNRKKDSELRPHICSKSENPDTTWYRKMETCISPLPDTKDQGQVAGGALAKWPAHLVALPPRIVRNSLAGIIAETFNTGLKLWEESVKYYENSLIPPLAKGRYRNIMDMSSGLGSFAAALANDSIWVMNTIAPDANELSVIYEHGLIGTYQN</sequence>
<keyword evidence="4" id="KW-1185">Reference proteome</keyword>
<comment type="subcellular location">
    <subcellularLocation>
        <location evidence="2">Membrane</location>
        <topology evidence="2">Single-pass type II membrane protein</topology>
    </subcellularLocation>
</comment>
<organism evidence="3 4">
    <name type="scientific">Sphagnum troendelagicum</name>
    <dbReference type="NCBI Taxonomy" id="128251"/>
    <lineage>
        <taxon>Eukaryota</taxon>
        <taxon>Viridiplantae</taxon>
        <taxon>Streptophyta</taxon>
        <taxon>Embryophyta</taxon>
        <taxon>Bryophyta</taxon>
        <taxon>Sphagnophytina</taxon>
        <taxon>Sphagnopsida</taxon>
        <taxon>Sphagnales</taxon>
        <taxon>Sphagnaceae</taxon>
        <taxon>Sphagnum</taxon>
    </lineage>
</organism>
<dbReference type="PANTHER" id="PTHR10108:SF1058">
    <property type="entry name" value="METHYLTRANSFERASE PMT18-RELATED"/>
    <property type="match status" value="1"/>
</dbReference>
<evidence type="ECO:0000256" key="2">
    <source>
        <dbReference type="RuleBase" id="RU366043"/>
    </source>
</evidence>
<name>A0ABP0TEU3_9BRYO</name>
<evidence type="ECO:0000313" key="4">
    <source>
        <dbReference type="Proteomes" id="UP001497512"/>
    </source>
</evidence>
<keyword evidence="2" id="KW-0325">Glycoprotein</keyword>
<dbReference type="InterPro" id="IPR004159">
    <property type="entry name" value="Put_SAM_MeTrfase"/>
</dbReference>
<gene>
    <name evidence="3" type="ORF">CSSPTR1EN2_LOCUS2701</name>
</gene>
<comment type="similarity">
    <text evidence="2">Belongs to the methyltransferase superfamily.</text>
</comment>
<dbReference type="EMBL" id="OZ019902">
    <property type="protein sequence ID" value="CAK9194789.1"/>
    <property type="molecule type" value="Genomic_DNA"/>
</dbReference>
<proteinExistence type="inferred from homology"/>
<keyword evidence="2" id="KW-0808">Transferase</keyword>
<accession>A0ABP0TEU3</accession>
<dbReference type="PANTHER" id="PTHR10108">
    <property type="entry name" value="SAM-DEPENDENT METHYLTRANSFERASE"/>
    <property type="match status" value="1"/>
</dbReference>
<dbReference type="EC" id="2.1.1.-" evidence="2"/>
<keyword evidence="2" id="KW-0735">Signal-anchor</keyword>
<evidence type="ECO:0000313" key="3">
    <source>
        <dbReference type="EMBL" id="CAK9194789.1"/>
    </source>
</evidence>
<keyword evidence="2" id="KW-0812">Transmembrane</keyword>
<protein>
    <recommendedName>
        <fullName evidence="2">Methyltransferase</fullName>
        <ecNumber evidence="2">2.1.1.-</ecNumber>
    </recommendedName>
</protein>
<keyword evidence="1 2" id="KW-0489">Methyltransferase</keyword>
<reference evidence="3" key="1">
    <citation type="submission" date="2024-02" db="EMBL/GenBank/DDBJ databases">
        <authorList>
            <consortium name="ELIXIR-Norway"/>
            <consortium name="Elixir Norway"/>
        </authorList>
    </citation>
    <scope>NUCLEOTIDE SEQUENCE</scope>
</reference>
<dbReference type="Proteomes" id="UP001497512">
    <property type="component" value="Chromosome 10"/>
</dbReference>
<dbReference type="Pfam" id="PF03141">
    <property type="entry name" value="Methyltransf_29"/>
    <property type="match status" value="1"/>
</dbReference>